<dbReference type="InterPro" id="IPR034160">
    <property type="entry name" value="TOPRIM_GyrB"/>
</dbReference>
<dbReference type="GO" id="GO:0005524">
    <property type="term" value="F:ATP binding"/>
    <property type="evidence" value="ECO:0007669"/>
    <property type="project" value="UniProtKB-UniRule"/>
</dbReference>
<dbReference type="Pfam" id="PF01751">
    <property type="entry name" value="Toprim"/>
    <property type="match status" value="1"/>
</dbReference>
<evidence type="ECO:0000313" key="12">
    <source>
        <dbReference type="EMBL" id="RIH87410.1"/>
    </source>
</evidence>
<dbReference type="InterPro" id="IPR013506">
    <property type="entry name" value="Topo_IIA_bsu_dom2"/>
</dbReference>
<dbReference type="SMART" id="SM00433">
    <property type="entry name" value="TOP2c"/>
    <property type="match status" value="1"/>
</dbReference>
<keyword evidence="6 10" id="KW-0460">Magnesium</keyword>
<dbReference type="SUPFAM" id="SSF55874">
    <property type="entry name" value="ATPase domain of HSP90 chaperone/DNA topoisomerase II/histidine kinase"/>
    <property type="match status" value="1"/>
</dbReference>
<evidence type="ECO:0000256" key="3">
    <source>
        <dbReference type="ARBA" id="ARBA00022723"/>
    </source>
</evidence>
<dbReference type="InterPro" id="IPR006171">
    <property type="entry name" value="TOPRIM_dom"/>
</dbReference>
<gene>
    <name evidence="10 12" type="primary">gyrB</name>
    <name evidence="12" type="ORF">Mlute_00966</name>
</gene>
<dbReference type="OrthoDB" id="9802808at2"/>
<sequence>MSADIAANYDASAIKVLKGLEGVRHRPAMYIGGTQADGYHHLFKEILDNAVDEALAGFATEIITTLHPDGSLTVEDNGRGIPVDLMPEEQKPAVEVIYTVLHAGGKFEEGAYKVSGGLHGVGASVVNALSEFTVVEVFRGGQHYRIEFSRGEVTQPLRVVGPAPKGKRGTRVTFRPDPQIFGPDQRFEASRLRVRLREVSFLVAGLRLVFKDELHQKEEVFFDKGGVGSFARYQAGGEELLYDKPVLLQGQVDAVSVEVGLVHTKGYTPILSSFANMIPTVDGGTHVSGFRNAYTRALNAYARRAGLLREKDIEPSGEDLLEGLSCVVSVKIPQPQFEGQTKGKLLNPEAGTAVSRVVYEKFSEFLEENPRIARLIYEKAQRAAQAREAARKARELVRRANPLESDDLPGKLADCQSEDPAESELFIVEGDSAGGSAKSGRDRRFQAILPLRGKILNVEKAGLNKALKNAELRAMVAAIGAGIGGKDGEEAHFNLEDLRYHKIIIMTDADVDGSHIRTLLLTFFYRYMRPIIEHGHLYIAQPPLYALRVGKGKEVRYLYDDEALRKALAEIGDKPYEIQRFKGLGEMNAEQLWETTMDPARRVLKKVDMRDAAYAAQIFDELMGTDVQPRREFIEENARFAQLDV</sequence>
<dbReference type="InterPro" id="IPR001241">
    <property type="entry name" value="Topo_IIA"/>
</dbReference>
<dbReference type="Gene3D" id="3.40.50.670">
    <property type="match status" value="1"/>
</dbReference>
<evidence type="ECO:0000259" key="11">
    <source>
        <dbReference type="PROSITE" id="PS50880"/>
    </source>
</evidence>
<accession>A0A399EV18</accession>
<feature type="binding site" evidence="10">
    <location>
        <position position="510"/>
    </location>
    <ligand>
        <name>Mg(2+)</name>
        <dbReference type="ChEBI" id="CHEBI:18420"/>
        <label>2</label>
    </ligand>
</feature>
<keyword evidence="3 10" id="KW-0479">Metal-binding</keyword>
<evidence type="ECO:0000256" key="6">
    <source>
        <dbReference type="ARBA" id="ARBA00022842"/>
    </source>
</evidence>
<evidence type="ECO:0000256" key="10">
    <source>
        <dbReference type="HAMAP-Rule" id="MF_01898"/>
    </source>
</evidence>
<dbReference type="InterPro" id="IPR013759">
    <property type="entry name" value="Topo_IIA_B_C"/>
</dbReference>
<proteinExistence type="inferred from homology"/>
<feature type="binding site" evidence="10">
    <location>
        <position position="508"/>
    </location>
    <ligand>
        <name>Mg(2+)</name>
        <dbReference type="ChEBI" id="CHEBI:18420"/>
        <label>1</label>
        <note>catalytic</note>
    </ligand>
</feature>
<dbReference type="FunFam" id="3.40.50.670:FF:000002">
    <property type="entry name" value="DNA gyrase subunit B"/>
    <property type="match status" value="1"/>
</dbReference>
<evidence type="ECO:0000256" key="8">
    <source>
        <dbReference type="ARBA" id="ARBA00023125"/>
    </source>
</evidence>
<dbReference type="Pfam" id="PF00986">
    <property type="entry name" value="DNA_gyraseB_C"/>
    <property type="match status" value="1"/>
</dbReference>
<dbReference type="GO" id="GO:0006265">
    <property type="term" value="P:DNA topological change"/>
    <property type="evidence" value="ECO:0007669"/>
    <property type="project" value="UniProtKB-UniRule"/>
</dbReference>
<keyword evidence="4 10" id="KW-0547">Nucleotide-binding</keyword>
<dbReference type="InterPro" id="IPR011557">
    <property type="entry name" value="GyrB"/>
</dbReference>
<dbReference type="NCBIfam" id="NF011501">
    <property type="entry name" value="PRK14939.1"/>
    <property type="match status" value="1"/>
</dbReference>
<dbReference type="InterPro" id="IPR036890">
    <property type="entry name" value="HATPase_C_sf"/>
</dbReference>
<dbReference type="GO" id="GO:0006261">
    <property type="term" value="P:DNA-templated DNA replication"/>
    <property type="evidence" value="ECO:0007669"/>
    <property type="project" value="UniProtKB-UniRule"/>
</dbReference>
<evidence type="ECO:0000313" key="13">
    <source>
        <dbReference type="Proteomes" id="UP000265800"/>
    </source>
</evidence>
<comment type="catalytic activity">
    <reaction evidence="1 10">
        <text>ATP-dependent breakage, passage and rejoining of double-stranded DNA.</text>
        <dbReference type="EC" id="5.6.2.2"/>
    </reaction>
</comment>
<dbReference type="SMART" id="SM00387">
    <property type="entry name" value="HATPase_c"/>
    <property type="match status" value="1"/>
</dbReference>
<dbReference type="PRINTS" id="PR01159">
    <property type="entry name" value="DNAGYRASEB"/>
</dbReference>
<dbReference type="RefSeq" id="WP_119359630.1">
    <property type="nucleotide sequence ID" value="NZ_QWKZ01000022.1"/>
</dbReference>
<comment type="similarity">
    <text evidence="2 10">Belongs to the type II topoisomerase GyrB family.</text>
</comment>
<comment type="function">
    <text evidence="10">A type II topoisomerase that negatively supercoils closed circular double-stranded (ds) DNA in an ATP-dependent manner to modulate DNA topology and maintain chromosomes in an underwound state. Negative supercoiling favors strand separation, and DNA replication, transcription, recombination and repair, all of which involve strand separation. Also able to catalyze the interconversion of other topological isomers of dsDNA rings, including catenanes and knotted rings. Type II topoisomerases break and join 2 DNA strands simultaneously in an ATP-dependent manner.</text>
</comment>
<feature type="binding site" evidence="10">
    <location>
        <position position="508"/>
    </location>
    <ligand>
        <name>Mg(2+)</name>
        <dbReference type="ChEBI" id="CHEBI:18420"/>
        <label>2</label>
    </ligand>
</feature>
<dbReference type="Pfam" id="PF02518">
    <property type="entry name" value="HATPase_c"/>
    <property type="match status" value="1"/>
</dbReference>
<keyword evidence="10" id="KW-0963">Cytoplasm</keyword>
<evidence type="ECO:0000256" key="1">
    <source>
        <dbReference type="ARBA" id="ARBA00000185"/>
    </source>
</evidence>
<evidence type="ECO:0000256" key="7">
    <source>
        <dbReference type="ARBA" id="ARBA00023029"/>
    </source>
</evidence>
<dbReference type="Pfam" id="PF00204">
    <property type="entry name" value="DNA_gyraseB"/>
    <property type="match status" value="1"/>
</dbReference>
<dbReference type="NCBIfam" id="NF004189">
    <property type="entry name" value="PRK05644.1"/>
    <property type="match status" value="1"/>
</dbReference>
<evidence type="ECO:0000256" key="5">
    <source>
        <dbReference type="ARBA" id="ARBA00022840"/>
    </source>
</evidence>
<dbReference type="InterPro" id="IPR020568">
    <property type="entry name" value="Ribosomal_Su5_D2-typ_SF"/>
</dbReference>
<dbReference type="PANTHER" id="PTHR45866">
    <property type="entry name" value="DNA GYRASE/TOPOISOMERASE SUBUNIT B"/>
    <property type="match status" value="1"/>
</dbReference>
<organism evidence="12 13">
    <name type="scientific">Meiothermus luteus</name>
    <dbReference type="NCBI Taxonomy" id="2026184"/>
    <lineage>
        <taxon>Bacteria</taxon>
        <taxon>Thermotogati</taxon>
        <taxon>Deinococcota</taxon>
        <taxon>Deinococci</taxon>
        <taxon>Thermales</taxon>
        <taxon>Thermaceae</taxon>
        <taxon>Meiothermus</taxon>
    </lineage>
</organism>
<dbReference type="SUPFAM" id="SSF56719">
    <property type="entry name" value="Type II DNA topoisomerase"/>
    <property type="match status" value="1"/>
</dbReference>
<dbReference type="Proteomes" id="UP000265800">
    <property type="component" value="Unassembled WGS sequence"/>
</dbReference>
<protein>
    <recommendedName>
        <fullName evidence="10">DNA gyrase subunit B</fullName>
        <ecNumber evidence="10">5.6.2.2</ecNumber>
    </recommendedName>
</protein>
<dbReference type="SUPFAM" id="SSF54211">
    <property type="entry name" value="Ribosomal protein S5 domain 2-like"/>
    <property type="match status" value="1"/>
</dbReference>
<dbReference type="InterPro" id="IPR002288">
    <property type="entry name" value="DNA_gyrase_B_C"/>
</dbReference>
<feature type="site" description="Interaction with DNA" evidence="10">
    <location>
        <position position="457"/>
    </location>
</feature>
<keyword evidence="13" id="KW-1185">Reference proteome</keyword>
<keyword evidence="5 10" id="KW-0067">ATP-binding</keyword>
<feature type="site" description="Interaction with DNA" evidence="10">
    <location>
        <position position="454"/>
    </location>
</feature>
<keyword evidence="7 10" id="KW-0799">Topoisomerase</keyword>
<comment type="miscellaneous">
    <text evidence="10">Few gyrases are as efficient as E.coli at forming negative supercoils. Not all organisms have 2 type II topoisomerases; in organisms with a single type II topoisomerase this enzyme also has to decatenate newly replicated chromosomes.</text>
</comment>
<keyword evidence="8" id="KW-0238">DNA-binding</keyword>
<comment type="subcellular location">
    <subcellularLocation>
        <location evidence="10">Cytoplasm</location>
    </subcellularLocation>
</comment>
<evidence type="ECO:0000256" key="4">
    <source>
        <dbReference type="ARBA" id="ARBA00022741"/>
    </source>
</evidence>
<dbReference type="GO" id="GO:0003918">
    <property type="term" value="F:DNA topoisomerase type II (double strand cut, ATP-hydrolyzing) activity"/>
    <property type="evidence" value="ECO:0007669"/>
    <property type="project" value="UniProtKB-UniRule"/>
</dbReference>
<dbReference type="Gene3D" id="3.30.565.10">
    <property type="entry name" value="Histidine kinase-like ATPase, C-terminal domain"/>
    <property type="match status" value="1"/>
</dbReference>
<dbReference type="CDD" id="cd16928">
    <property type="entry name" value="HATPase_GyrB-like"/>
    <property type="match status" value="1"/>
</dbReference>
<comment type="cofactor">
    <cofactor evidence="10">
        <name>Mg(2+)</name>
        <dbReference type="ChEBI" id="CHEBI:18420"/>
    </cofactor>
    <cofactor evidence="10">
        <name>Mn(2+)</name>
        <dbReference type="ChEBI" id="CHEBI:29035"/>
    </cofactor>
    <cofactor evidence="10">
        <name>Ca(2+)</name>
        <dbReference type="ChEBI" id="CHEBI:29108"/>
    </cofactor>
    <text evidence="10">Binds two Mg(2+) per subunit. The magnesium ions form salt bridges with both the protein and the DNA. Can also accept other divalent metal cations, such as Mn(2+) or Ca(2+).</text>
</comment>
<reference evidence="12 13" key="1">
    <citation type="submission" date="2018-08" db="EMBL/GenBank/DDBJ databases">
        <title>Meiothermus luteus KCTC 52599 genome sequencing project.</title>
        <authorList>
            <person name="Da Costa M.S."/>
            <person name="Albuquerque L."/>
            <person name="Raposo P."/>
            <person name="Froufe H.J.C."/>
            <person name="Barroso C.S."/>
            <person name="Egas C."/>
        </authorList>
    </citation>
    <scope>NUCLEOTIDE SEQUENCE [LARGE SCALE GENOMIC DNA]</scope>
    <source>
        <strain evidence="12 13">KCTC 52599</strain>
    </source>
</reference>
<dbReference type="GO" id="GO:0046872">
    <property type="term" value="F:metal ion binding"/>
    <property type="evidence" value="ECO:0007669"/>
    <property type="project" value="UniProtKB-KW"/>
</dbReference>
<dbReference type="InterPro" id="IPR014721">
    <property type="entry name" value="Ribsml_uS5_D2-typ_fold_subgr"/>
</dbReference>
<comment type="caution">
    <text evidence="12">The sequence shown here is derived from an EMBL/GenBank/DDBJ whole genome shotgun (WGS) entry which is preliminary data.</text>
</comment>
<evidence type="ECO:0000256" key="9">
    <source>
        <dbReference type="ARBA" id="ARBA00023235"/>
    </source>
</evidence>
<dbReference type="PANTHER" id="PTHR45866:SF1">
    <property type="entry name" value="DNA GYRASE SUBUNIT B, MITOCHONDRIAL"/>
    <property type="match status" value="1"/>
</dbReference>
<dbReference type="FunFam" id="3.30.565.10:FF:000002">
    <property type="entry name" value="DNA gyrase subunit B"/>
    <property type="match status" value="1"/>
</dbReference>
<dbReference type="PRINTS" id="PR00418">
    <property type="entry name" value="TPI2FAMILY"/>
</dbReference>
<feature type="binding site" evidence="10">
    <location>
        <position position="429"/>
    </location>
    <ligand>
        <name>Mg(2+)</name>
        <dbReference type="ChEBI" id="CHEBI:18420"/>
        <label>1</label>
        <note>catalytic</note>
    </ligand>
</feature>
<dbReference type="GO" id="GO:0005737">
    <property type="term" value="C:cytoplasm"/>
    <property type="evidence" value="ECO:0007669"/>
    <property type="project" value="UniProtKB-SubCell"/>
</dbReference>
<dbReference type="EMBL" id="QWKZ01000022">
    <property type="protein sequence ID" value="RIH87410.1"/>
    <property type="molecule type" value="Genomic_DNA"/>
</dbReference>
<dbReference type="InterPro" id="IPR013760">
    <property type="entry name" value="Topo_IIA-like_dom_sf"/>
</dbReference>
<dbReference type="AlphaFoldDB" id="A0A399EV18"/>
<dbReference type="PROSITE" id="PS00177">
    <property type="entry name" value="TOPOISOMERASE_II"/>
    <property type="match status" value="1"/>
</dbReference>
<dbReference type="InterPro" id="IPR000565">
    <property type="entry name" value="Topo_IIA_B"/>
</dbReference>
<evidence type="ECO:0000256" key="2">
    <source>
        <dbReference type="ARBA" id="ARBA00010708"/>
    </source>
</evidence>
<name>A0A399EV18_9DEIN</name>
<dbReference type="GO" id="GO:0005694">
    <property type="term" value="C:chromosome"/>
    <property type="evidence" value="ECO:0007669"/>
    <property type="project" value="InterPro"/>
</dbReference>
<dbReference type="EC" id="5.6.2.2" evidence="10"/>
<dbReference type="InterPro" id="IPR003594">
    <property type="entry name" value="HATPase_dom"/>
</dbReference>
<dbReference type="PROSITE" id="PS50880">
    <property type="entry name" value="TOPRIM"/>
    <property type="match status" value="1"/>
</dbReference>
<feature type="domain" description="Toprim" evidence="11">
    <location>
        <begin position="423"/>
        <end position="543"/>
    </location>
</feature>
<dbReference type="Gene3D" id="3.30.230.10">
    <property type="match status" value="1"/>
</dbReference>
<dbReference type="InterPro" id="IPR018522">
    <property type="entry name" value="TopoIIA_CS"/>
</dbReference>
<keyword evidence="9 10" id="KW-0413">Isomerase</keyword>
<dbReference type="CDD" id="cd00822">
    <property type="entry name" value="TopoII_Trans_DNA_gyrase"/>
    <property type="match status" value="1"/>
</dbReference>
<comment type="subunit">
    <text evidence="10">Heterotetramer, composed of two GyrA and two GyrB chains. In the heterotetramer, GyrA contains the active site tyrosine that forms a transient covalent intermediate with DNA, while GyrB binds cofactors and catalyzes ATP hydrolysis.</text>
</comment>
<dbReference type="GO" id="GO:0003677">
    <property type="term" value="F:DNA binding"/>
    <property type="evidence" value="ECO:0007669"/>
    <property type="project" value="UniProtKB-KW"/>
</dbReference>
<dbReference type="CDD" id="cd03366">
    <property type="entry name" value="TOPRIM_TopoIIA_GyrB"/>
    <property type="match status" value="1"/>
</dbReference>
<dbReference type="HAMAP" id="MF_01898">
    <property type="entry name" value="GyrB"/>
    <property type="match status" value="1"/>
</dbReference>